<keyword evidence="5" id="KW-1185">Reference proteome</keyword>
<dbReference type="STRING" id="515849.B2AXB6"/>
<dbReference type="PANTHER" id="PTHR28291:SF1">
    <property type="entry name" value="CTD KINASE SUBUNIT GAMMA"/>
    <property type="match status" value="1"/>
</dbReference>
<dbReference type="InterPro" id="IPR008942">
    <property type="entry name" value="ENTH_VHS"/>
</dbReference>
<dbReference type="PANTHER" id="PTHR28291">
    <property type="entry name" value="CTD KINASE SUBUNIT GAMMA"/>
    <property type="match status" value="1"/>
</dbReference>
<evidence type="ECO:0000313" key="4">
    <source>
        <dbReference type="EMBL" id="CDP32517.1"/>
    </source>
</evidence>
<reference evidence="4" key="4">
    <citation type="submission" date="2014-09" db="EMBL/GenBank/DDBJ databases">
        <title>Maintaining two mating types: Structure of the mating type locus and its role in heterokaryosis in Podospora anserina.</title>
        <authorList>
            <person name="Grognet P."/>
            <person name="Bidard F."/>
            <person name="Kuchly C."/>
            <person name="Chan Ho Tong L."/>
            <person name="Coppin E."/>
            <person name="Ait Benkhali J."/>
            <person name="Couloux A."/>
            <person name="Wincker P."/>
            <person name="Debuchy R."/>
            <person name="Silar P."/>
        </authorList>
    </citation>
    <scope>NUCLEOTIDE SEQUENCE</scope>
</reference>
<reference evidence="5" key="3">
    <citation type="journal article" date="2014" name="Genetics">
        <title>Maintaining two mating types: Structure of the mating type locus and its role in heterokaryosis in Podospora anserina.</title>
        <authorList>
            <person name="Grognet P."/>
            <person name="Bidard F."/>
            <person name="Kuchly C."/>
            <person name="Tong L.C.H."/>
            <person name="Coppin E."/>
            <person name="Benkhali J.A."/>
            <person name="Couloux A."/>
            <person name="Wincker P."/>
            <person name="Debuchy R."/>
            <person name="Silar P."/>
        </authorList>
    </citation>
    <scope>GENOME REANNOTATION</scope>
    <source>
        <strain evidence="5">S / ATCC MYA-4624 / DSM 980 / FGSC 10383</strain>
    </source>
</reference>
<dbReference type="Pfam" id="PF12243">
    <property type="entry name" value="CTK3"/>
    <property type="match status" value="1"/>
</dbReference>
<dbReference type="GO" id="GO:0070692">
    <property type="term" value="C:CTDK-1 complex"/>
    <property type="evidence" value="ECO:0007669"/>
    <property type="project" value="InterPro"/>
</dbReference>
<feature type="domain" description="CID" evidence="2">
    <location>
        <begin position="3"/>
        <end position="156"/>
    </location>
</feature>
<dbReference type="KEGG" id="pan:PODANSg5402"/>
<reference evidence="3 5" key="1">
    <citation type="journal article" date="2008" name="Genome Biol.">
        <title>The genome sequence of the model ascomycete fungus Podospora anserina.</title>
        <authorList>
            <person name="Espagne E."/>
            <person name="Lespinet O."/>
            <person name="Malagnac F."/>
            <person name="Da Silva C."/>
            <person name="Jaillon O."/>
            <person name="Porcel B.M."/>
            <person name="Couloux A."/>
            <person name="Aury J.-M."/>
            <person name="Segurens B."/>
            <person name="Poulain J."/>
            <person name="Anthouard V."/>
            <person name="Grossetete S."/>
            <person name="Khalili H."/>
            <person name="Coppin E."/>
            <person name="Dequard-Chablat M."/>
            <person name="Picard M."/>
            <person name="Contamine V."/>
            <person name="Arnaise S."/>
            <person name="Bourdais A."/>
            <person name="Berteaux-Lecellier V."/>
            <person name="Gautheret D."/>
            <person name="de Vries R.P."/>
            <person name="Battaglia E."/>
            <person name="Coutinho P.M."/>
            <person name="Danchin E.G.J."/>
            <person name="Henrissat B."/>
            <person name="El Khoury R."/>
            <person name="Sainsard-Chanet A."/>
            <person name="Boivin A."/>
            <person name="Pinan-Lucarre B."/>
            <person name="Sellem C.H."/>
            <person name="Debuchy R."/>
            <person name="Wincker P."/>
            <person name="Weissenbach J."/>
            <person name="Silar P."/>
        </authorList>
    </citation>
    <scope>NUCLEOTIDE SEQUENCE [LARGE SCALE GENOMIC DNA]</scope>
    <source>
        <strain evidence="5">S / ATCC MYA-4624 / DSM 980 / FGSC 10383</strain>
        <strain evidence="3">S mat+</strain>
    </source>
</reference>
<protein>
    <submittedName>
        <fullName evidence="3">Podospora anserina S mat+ genomic DNA chromosome 7, supercontig 1</fullName>
    </submittedName>
</protein>
<dbReference type="InterPro" id="IPR006569">
    <property type="entry name" value="CID_dom"/>
</dbReference>
<dbReference type="Pfam" id="PF12350">
    <property type="entry name" value="CTK3_C"/>
    <property type="match status" value="1"/>
</dbReference>
<sequence>MADPFEVRMRFTNQLRQLNASVMSAQKAAQFALKHHEMGEDLHSCILEQLEKVPLPSAPYIPTSLLTKGQNNMNTRANIMYFIEHFLDLAQKESHPEYVVLMQRDIIRVVDAVAPEDGTGIANVKVARKVLQALAAKSFLDGELLSQIEEVLRERYSAAQQDLALMSSPTTAVGDGDVGGGGGVPTPQTRVSTGGGGGGGGKGKMKLDRKQVEQRIEEDRERHKRQREGIWAVSPENEAELRKLWEETSELGEDDERMCDEEWEEWEEAMGGGCGHWGERTNGDHHS</sequence>
<organism evidence="3">
    <name type="scientific">Podospora anserina (strain S / ATCC MYA-4624 / DSM 980 / FGSC 10383)</name>
    <name type="common">Pleurage anserina</name>
    <dbReference type="NCBI Taxonomy" id="515849"/>
    <lineage>
        <taxon>Eukaryota</taxon>
        <taxon>Fungi</taxon>
        <taxon>Dikarya</taxon>
        <taxon>Ascomycota</taxon>
        <taxon>Pezizomycotina</taxon>
        <taxon>Sordariomycetes</taxon>
        <taxon>Sordariomycetidae</taxon>
        <taxon>Sordariales</taxon>
        <taxon>Podosporaceae</taxon>
        <taxon>Podospora</taxon>
        <taxon>Podospora anserina</taxon>
    </lineage>
</organism>
<evidence type="ECO:0000256" key="1">
    <source>
        <dbReference type="SAM" id="MobiDB-lite"/>
    </source>
</evidence>
<feature type="compositionally biased region" description="Gly residues" evidence="1">
    <location>
        <begin position="193"/>
        <end position="202"/>
    </location>
</feature>
<evidence type="ECO:0000313" key="5">
    <source>
        <dbReference type="Proteomes" id="UP000001197"/>
    </source>
</evidence>
<dbReference type="GeneID" id="6192142"/>
<dbReference type="OrthoDB" id="21266at2759"/>
<accession>B2AXB6</accession>
<dbReference type="Gene3D" id="1.25.40.90">
    <property type="match status" value="1"/>
</dbReference>
<gene>
    <name evidence="3" type="ORF">PODANS_7_10010</name>
</gene>
<dbReference type="GO" id="GO:0032786">
    <property type="term" value="P:positive regulation of DNA-templated transcription, elongation"/>
    <property type="evidence" value="ECO:0007669"/>
    <property type="project" value="InterPro"/>
</dbReference>
<feature type="region of interest" description="Disordered" evidence="1">
    <location>
        <begin position="178"/>
        <end position="232"/>
    </location>
</feature>
<reference evidence="3" key="2">
    <citation type="submission" date="2008-07" db="EMBL/GenBank/DDBJ databases">
        <authorList>
            <person name="Genoscope - CEA"/>
        </authorList>
    </citation>
    <scope>NUCLEOTIDE SEQUENCE</scope>
    <source>
        <strain evidence="3">S mat+</strain>
    </source>
</reference>
<dbReference type="InterPro" id="IPR024638">
    <property type="entry name" value="Ctk3_N"/>
</dbReference>
<feature type="compositionally biased region" description="Basic and acidic residues" evidence="1">
    <location>
        <begin position="205"/>
        <end position="221"/>
    </location>
</feature>
<dbReference type="GO" id="GO:0045943">
    <property type="term" value="P:positive regulation of transcription by RNA polymerase I"/>
    <property type="evidence" value="ECO:0007669"/>
    <property type="project" value="TreeGrafter"/>
</dbReference>
<dbReference type="VEuPathDB" id="FungiDB:PODANS_7_10010"/>
<dbReference type="AlphaFoldDB" id="B2AXB6"/>
<dbReference type="HOGENOM" id="CLU_051552_0_0_1"/>
<dbReference type="PROSITE" id="PS51391">
    <property type="entry name" value="CID"/>
    <property type="match status" value="1"/>
</dbReference>
<proteinExistence type="predicted"/>
<evidence type="ECO:0000259" key="2">
    <source>
        <dbReference type="PROSITE" id="PS51391"/>
    </source>
</evidence>
<evidence type="ECO:0000313" key="3">
    <source>
        <dbReference type="EMBL" id="CAP69040.1"/>
    </source>
</evidence>
<dbReference type="Proteomes" id="UP000001197">
    <property type="component" value="Chromosome 7"/>
</dbReference>
<dbReference type="InterPro" id="IPR024637">
    <property type="entry name" value="Ctk3_C"/>
</dbReference>
<name>B2AXB6_PODAN</name>
<dbReference type="InterPro" id="IPR042326">
    <property type="entry name" value="Ctk3"/>
</dbReference>
<dbReference type="InParanoid" id="B2AXB6"/>
<dbReference type="EMBL" id="FO904942">
    <property type="protein sequence ID" value="CDP32517.1"/>
    <property type="molecule type" value="Genomic_DNA"/>
</dbReference>
<dbReference type="RefSeq" id="XP_001908367.1">
    <property type="nucleotide sequence ID" value="XM_001908332.1"/>
</dbReference>
<dbReference type="EMBL" id="CU633900">
    <property type="protein sequence ID" value="CAP69040.1"/>
    <property type="molecule type" value="Genomic_DNA"/>
</dbReference>
<dbReference type="eggNOG" id="ENOG502S1MK">
    <property type="taxonomic scope" value="Eukaryota"/>
</dbReference>